<keyword evidence="3" id="KW-1185">Reference proteome</keyword>
<proteinExistence type="predicted"/>
<dbReference type="AlphaFoldDB" id="A0A290QCU2"/>
<feature type="transmembrane region" description="Helical" evidence="1">
    <location>
        <begin position="33"/>
        <end position="50"/>
    </location>
</feature>
<evidence type="ECO:0000256" key="1">
    <source>
        <dbReference type="SAM" id="Phobius"/>
    </source>
</evidence>
<dbReference type="EMBL" id="CP023344">
    <property type="protein sequence ID" value="ATC63148.1"/>
    <property type="molecule type" value="Genomic_DNA"/>
</dbReference>
<keyword evidence="1" id="KW-1133">Transmembrane helix</keyword>
<feature type="transmembrane region" description="Helical" evidence="1">
    <location>
        <begin position="168"/>
        <end position="190"/>
    </location>
</feature>
<organism evidence="2 3">
    <name type="scientific">Nibricoccus aquaticus</name>
    <dbReference type="NCBI Taxonomy" id="2576891"/>
    <lineage>
        <taxon>Bacteria</taxon>
        <taxon>Pseudomonadati</taxon>
        <taxon>Verrucomicrobiota</taxon>
        <taxon>Opitutia</taxon>
        <taxon>Opitutales</taxon>
        <taxon>Opitutaceae</taxon>
        <taxon>Nibricoccus</taxon>
    </lineage>
</organism>
<reference evidence="2 3" key="1">
    <citation type="submission" date="2017-09" db="EMBL/GenBank/DDBJ databases">
        <title>Complete genome sequence of Verrucomicrobial strain HZ-65, isolated from freshwater.</title>
        <authorList>
            <person name="Choi A."/>
        </authorList>
    </citation>
    <scope>NUCLEOTIDE SEQUENCE [LARGE SCALE GENOMIC DNA]</scope>
    <source>
        <strain evidence="2 3">HZ-65</strain>
    </source>
</reference>
<feature type="transmembrane region" description="Helical" evidence="1">
    <location>
        <begin position="137"/>
        <end position="162"/>
    </location>
</feature>
<name>A0A290QCU2_9BACT</name>
<dbReference type="RefSeq" id="WP_096054780.1">
    <property type="nucleotide sequence ID" value="NZ_CP023344.1"/>
</dbReference>
<dbReference type="OrthoDB" id="194716at2"/>
<dbReference type="KEGG" id="vbh:CMV30_03790"/>
<keyword evidence="1" id="KW-0472">Membrane</keyword>
<feature type="transmembrane region" description="Helical" evidence="1">
    <location>
        <begin position="101"/>
        <end position="125"/>
    </location>
</feature>
<evidence type="ECO:0000313" key="2">
    <source>
        <dbReference type="EMBL" id="ATC63148.1"/>
    </source>
</evidence>
<sequence>MNAVSEVHMLPSVKGVVSAALRREWLSHRLNRFLYAHIALVLVIGALPLLTPGDGFSRGAAWWLLHGVLYAVSLSALLLGLSSAHAEAEEHVWIMGQPGGIGPWLTGKAAGLVMLTGGSTALIGGPALAMGGASRELAVAMSGAVGVAVVCALAGFALGFWVRDGVRGLIAAVAVWFAMLFGVDLLLLAVAGSPWVQAHPDAWIAVLMANPLDAFRITVLFSVERAAFSGLGAGALTNWWAANAVGWLGGLCLAWVAIGGVIAWLGLRRRTDDL</sequence>
<gene>
    <name evidence="2" type="ORF">CMV30_03790</name>
</gene>
<protein>
    <submittedName>
        <fullName evidence="2">Uncharacterized protein</fullName>
    </submittedName>
</protein>
<evidence type="ECO:0000313" key="3">
    <source>
        <dbReference type="Proteomes" id="UP000217265"/>
    </source>
</evidence>
<keyword evidence="1" id="KW-0812">Transmembrane</keyword>
<dbReference type="Proteomes" id="UP000217265">
    <property type="component" value="Chromosome"/>
</dbReference>
<feature type="transmembrane region" description="Helical" evidence="1">
    <location>
        <begin position="244"/>
        <end position="267"/>
    </location>
</feature>
<accession>A0A290QCU2</accession>
<feature type="transmembrane region" description="Helical" evidence="1">
    <location>
        <begin position="62"/>
        <end position="81"/>
    </location>
</feature>